<dbReference type="Pfam" id="PF25917">
    <property type="entry name" value="BSH_RND"/>
    <property type="match status" value="1"/>
</dbReference>
<dbReference type="GO" id="GO:1990281">
    <property type="term" value="C:efflux pump complex"/>
    <property type="evidence" value="ECO:0007669"/>
    <property type="project" value="TreeGrafter"/>
</dbReference>
<evidence type="ECO:0000259" key="5">
    <source>
        <dbReference type="Pfam" id="PF25954"/>
    </source>
</evidence>
<organism evidence="6 7">
    <name type="scientific">Pleionea mediterranea</name>
    <dbReference type="NCBI Taxonomy" id="523701"/>
    <lineage>
        <taxon>Bacteria</taxon>
        <taxon>Pseudomonadati</taxon>
        <taxon>Pseudomonadota</taxon>
        <taxon>Gammaproteobacteria</taxon>
        <taxon>Oceanospirillales</taxon>
        <taxon>Pleioneaceae</taxon>
        <taxon>Pleionea</taxon>
    </lineage>
</organism>
<dbReference type="Proteomes" id="UP000245790">
    <property type="component" value="Unassembled WGS sequence"/>
</dbReference>
<dbReference type="FunFam" id="2.40.30.170:FF:000010">
    <property type="entry name" value="Efflux RND transporter periplasmic adaptor subunit"/>
    <property type="match status" value="1"/>
</dbReference>
<comment type="caution">
    <text evidence="6">The sequence shown here is derived from an EMBL/GenBank/DDBJ whole genome shotgun (WGS) entry which is preliminary data.</text>
</comment>
<keyword evidence="3" id="KW-0732">Signal</keyword>
<protein>
    <submittedName>
        <fullName evidence="6">Membrane fusion protein (Multidrug efflux system)</fullName>
    </submittedName>
</protein>
<proteinExistence type="inferred from homology"/>
<keyword evidence="7" id="KW-1185">Reference proteome</keyword>
<dbReference type="AlphaFoldDB" id="A0A316FX98"/>
<feature type="coiled-coil region" evidence="2">
    <location>
        <begin position="97"/>
        <end position="151"/>
    </location>
</feature>
<dbReference type="Gene3D" id="2.40.420.20">
    <property type="match status" value="1"/>
</dbReference>
<dbReference type="GO" id="GO:0015562">
    <property type="term" value="F:efflux transmembrane transporter activity"/>
    <property type="evidence" value="ECO:0007669"/>
    <property type="project" value="TreeGrafter"/>
</dbReference>
<dbReference type="Gene3D" id="2.40.50.100">
    <property type="match status" value="1"/>
</dbReference>
<dbReference type="InterPro" id="IPR058792">
    <property type="entry name" value="Beta-barrel_RND_2"/>
</dbReference>
<evidence type="ECO:0000313" key="6">
    <source>
        <dbReference type="EMBL" id="PWK53003.1"/>
    </source>
</evidence>
<dbReference type="RefSeq" id="WP_109762974.1">
    <property type="nucleotide sequence ID" value="NZ_QGGU01000004.1"/>
</dbReference>
<dbReference type="Pfam" id="PF25954">
    <property type="entry name" value="Beta-barrel_RND_2"/>
    <property type="match status" value="1"/>
</dbReference>
<gene>
    <name evidence="6" type="ORF">C8D97_104221</name>
</gene>
<evidence type="ECO:0000313" key="7">
    <source>
        <dbReference type="Proteomes" id="UP000245790"/>
    </source>
</evidence>
<evidence type="ECO:0000259" key="4">
    <source>
        <dbReference type="Pfam" id="PF25917"/>
    </source>
</evidence>
<feature type="signal peptide" evidence="3">
    <location>
        <begin position="1"/>
        <end position="27"/>
    </location>
</feature>
<dbReference type="SUPFAM" id="SSF111369">
    <property type="entry name" value="HlyD-like secretion proteins"/>
    <property type="match status" value="1"/>
</dbReference>
<reference evidence="6 7" key="1">
    <citation type="submission" date="2018-05" db="EMBL/GenBank/DDBJ databases">
        <title>Genomic Encyclopedia of Type Strains, Phase IV (KMG-IV): sequencing the most valuable type-strain genomes for metagenomic binning, comparative biology and taxonomic classification.</title>
        <authorList>
            <person name="Goeker M."/>
        </authorList>
    </citation>
    <scope>NUCLEOTIDE SEQUENCE [LARGE SCALE GENOMIC DNA]</scope>
    <source>
        <strain evidence="6 7">DSM 25350</strain>
    </source>
</reference>
<evidence type="ECO:0000256" key="1">
    <source>
        <dbReference type="ARBA" id="ARBA00009477"/>
    </source>
</evidence>
<accession>A0A316FX98</accession>
<dbReference type="Gene3D" id="1.10.287.470">
    <property type="entry name" value="Helix hairpin bin"/>
    <property type="match status" value="1"/>
</dbReference>
<dbReference type="InterPro" id="IPR058625">
    <property type="entry name" value="MdtA-like_BSH"/>
</dbReference>
<dbReference type="PANTHER" id="PTHR30469:SF16">
    <property type="entry name" value="HAE1 FAMILY EFFLUX PUMP MFP COMPONENT"/>
    <property type="match status" value="1"/>
</dbReference>
<comment type="similarity">
    <text evidence="1">Belongs to the membrane fusion protein (MFP) (TC 8.A.1) family.</text>
</comment>
<dbReference type="NCBIfam" id="TIGR01730">
    <property type="entry name" value="RND_mfp"/>
    <property type="match status" value="1"/>
</dbReference>
<sequence length="380" mass="41819">MHSIKRRLTLTRGCACIALFLAGALTAAEQPPVSVIVAEVKQQSLVDQVEALGTLKANESVELTATVTERVTAVNFTDGERVKQGELLVEMDHAEEKALLAEERSRLSEALKQVQRLQPLAKKNAATQSTLDQQQREVETARARMDAIQSRIERRRIVAPFDGVLGLRNISVGAVTQPGKLITTIDDDRTLKLDFSVPALFLSAVKPGLMIEARTRAFPERIFEGEVMSIDSRIDPITRSVVVRAYIDNAEGQLKPGLLMRVTLQANPRTTLMIPEEALIPTADKNYVFVIANDAVTKDGVAKDRQPLTVKKREVVIGTRRPGEVEVIDGLAEHNKVVTHGTLKLSNNQTVTIRAEEKNNESLKQLLQSGKQNDSTQGAR</sequence>
<dbReference type="EMBL" id="QGGU01000004">
    <property type="protein sequence ID" value="PWK53003.1"/>
    <property type="molecule type" value="Genomic_DNA"/>
</dbReference>
<feature type="chain" id="PRO_5016462101" evidence="3">
    <location>
        <begin position="28"/>
        <end position="380"/>
    </location>
</feature>
<dbReference type="OrthoDB" id="9800613at2"/>
<feature type="domain" description="Multidrug resistance protein MdtA-like barrel-sandwich hybrid" evidence="4">
    <location>
        <begin position="60"/>
        <end position="180"/>
    </location>
</feature>
<evidence type="ECO:0000256" key="2">
    <source>
        <dbReference type="SAM" id="Coils"/>
    </source>
</evidence>
<dbReference type="InterPro" id="IPR006143">
    <property type="entry name" value="RND_pump_MFP"/>
</dbReference>
<evidence type="ECO:0000256" key="3">
    <source>
        <dbReference type="SAM" id="SignalP"/>
    </source>
</evidence>
<name>A0A316FX98_9GAMM</name>
<dbReference type="PANTHER" id="PTHR30469">
    <property type="entry name" value="MULTIDRUG RESISTANCE PROTEIN MDTA"/>
    <property type="match status" value="1"/>
</dbReference>
<keyword evidence="2" id="KW-0175">Coiled coil</keyword>
<feature type="domain" description="CusB-like beta-barrel" evidence="5">
    <location>
        <begin position="194"/>
        <end position="266"/>
    </location>
</feature>
<dbReference type="Gene3D" id="2.40.30.170">
    <property type="match status" value="1"/>
</dbReference>